<dbReference type="RefSeq" id="WP_111375870.1">
    <property type="nucleotide sequence ID" value="NZ_CP043612.1"/>
</dbReference>
<dbReference type="OrthoDB" id="663900at2"/>
<accession>A0A521FGL8</accession>
<dbReference type="Gene3D" id="3.40.50.720">
    <property type="entry name" value="NAD(P)-binding Rossmann-like Domain"/>
    <property type="match status" value="1"/>
</dbReference>
<reference evidence="1 2" key="1">
    <citation type="submission" date="2017-05" db="EMBL/GenBank/DDBJ databases">
        <authorList>
            <person name="Varghese N."/>
            <person name="Submissions S."/>
        </authorList>
    </citation>
    <scope>NUCLEOTIDE SEQUENCE [LARGE SCALE GENOMIC DNA]</scope>
    <source>
        <strain evidence="1 2">DSM 29982</strain>
    </source>
</reference>
<dbReference type="SUPFAM" id="SSF51735">
    <property type="entry name" value="NAD(P)-binding Rossmann-fold domains"/>
    <property type="match status" value="1"/>
</dbReference>
<evidence type="ECO:0000313" key="1">
    <source>
        <dbReference type="EMBL" id="SMO95327.1"/>
    </source>
</evidence>
<dbReference type="Proteomes" id="UP000319267">
    <property type="component" value="Unassembled WGS sequence"/>
</dbReference>
<evidence type="ECO:0000313" key="2">
    <source>
        <dbReference type="Proteomes" id="UP000319267"/>
    </source>
</evidence>
<keyword evidence="2" id="KW-1185">Reference proteome</keyword>
<organism evidence="1 2">
    <name type="scientific">Flavobacterium nitrogenifigens</name>
    <dbReference type="NCBI Taxonomy" id="1617283"/>
    <lineage>
        <taxon>Bacteria</taxon>
        <taxon>Pseudomonadati</taxon>
        <taxon>Bacteroidota</taxon>
        <taxon>Flavobacteriia</taxon>
        <taxon>Flavobacteriales</taxon>
        <taxon>Flavobacteriaceae</taxon>
        <taxon>Flavobacterium</taxon>
    </lineage>
</organism>
<dbReference type="EMBL" id="FXTQ01000012">
    <property type="protein sequence ID" value="SMO95327.1"/>
    <property type="molecule type" value="Genomic_DNA"/>
</dbReference>
<gene>
    <name evidence="1" type="ORF">SAMN06265220_11222</name>
</gene>
<proteinExistence type="predicted"/>
<dbReference type="InterPro" id="IPR036291">
    <property type="entry name" value="NAD(P)-bd_dom_sf"/>
</dbReference>
<dbReference type="AlphaFoldDB" id="A0A521FGL8"/>
<name>A0A521FGL8_9FLAO</name>
<sequence>MEIGIIGISSLTIDLAGRASQAGFSVIINNPKGGSLIRDCIEKMGTDVRLGSLDQAAAPSLIVLFLPKENLEDTIQKLPDMSGKTVLHASGLISDAQTLHTGITKAMAYQNTASLLPAAHMVKLFNAAPFGSDRINGQEEKKEELFFMGGCSDSRSKTAAFLKKLQFLPVDLSFRLQLQNSWISRVSHPTE</sequence>
<protein>
    <submittedName>
        <fullName evidence="1">Predicted dinucleotide-binding enzyme</fullName>
    </submittedName>
</protein>